<accession>A0ABQ9HTX7</accession>
<dbReference type="EMBL" id="JARBHB010000004">
    <property type="protein sequence ID" value="KAJ8887834.1"/>
    <property type="molecule type" value="Genomic_DNA"/>
</dbReference>
<organism evidence="2 3">
    <name type="scientific">Dryococelus australis</name>
    <dbReference type="NCBI Taxonomy" id="614101"/>
    <lineage>
        <taxon>Eukaryota</taxon>
        <taxon>Metazoa</taxon>
        <taxon>Ecdysozoa</taxon>
        <taxon>Arthropoda</taxon>
        <taxon>Hexapoda</taxon>
        <taxon>Insecta</taxon>
        <taxon>Pterygota</taxon>
        <taxon>Neoptera</taxon>
        <taxon>Polyneoptera</taxon>
        <taxon>Phasmatodea</taxon>
        <taxon>Verophasmatodea</taxon>
        <taxon>Anareolatae</taxon>
        <taxon>Phasmatidae</taxon>
        <taxon>Eurycanthinae</taxon>
        <taxon>Dryococelus</taxon>
    </lineage>
</organism>
<proteinExistence type="predicted"/>
<feature type="region of interest" description="Disordered" evidence="1">
    <location>
        <begin position="139"/>
        <end position="160"/>
    </location>
</feature>
<feature type="region of interest" description="Disordered" evidence="1">
    <location>
        <begin position="1"/>
        <end position="26"/>
    </location>
</feature>
<name>A0ABQ9HTX7_9NEOP</name>
<dbReference type="Proteomes" id="UP001159363">
    <property type="component" value="Chromosome X"/>
</dbReference>
<evidence type="ECO:0000256" key="1">
    <source>
        <dbReference type="SAM" id="MobiDB-lite"/>
    </source>
</evidence>
<keyword evidence="3" id="KW-1185">Reference proteome</keyword>
<protein>
    <submittedName>
        <fullName evidence="2">Uncharacterized protein</fullName>
    </submittedName>
</protein>
<reference evidence="2 3" key="1">
    <citation type="submission" date="2023-02" db="EMBL/GenBank/DDBJ databases">
        <title>LHISI_Scaffold_Assembly.</title>
        <authorList>
            <person name="Stuart O.P."/>
            <person name="Cleave R."/>
            <person name="Magrath M.J.L."/>
            <person name="Mikheyev A.S."/>
        </authorList>
    </citation>
    <scope>NUCLEOTIDE SEQUENCE [LARGE SCALE GENOMIC DNA]</scope>
    <source>
        <strain evidence="2">Daus_M_001</strain>
        <tissue evidence="2">Leg muscle</tissue>
    </source>
</reference>
<evidence type="ECO:0000313" key="2">
    <source>
        <dbReference type="EMBL" id="KAJ8887834.1"/>
    </source>
</evidence>
<comment type="caution">
    <text evidence="2">The sequence shown here is derived from an EMBL/GenBank/DDBJ whole genome shotgun (WGS) entry which is preliminary data.</text>
</comment>
<gene>
    <name evidence="2" type="ORF">PR048_014052</name>
</gene>
<evidence type="ECO:0000313" key="3">
    <source>
        <dbReference type="Proteomes" id="UP001159363"/>
    </source>
</evidence>
<sequence length="477" mass="54298">MEQHRNKGEAGKLEIPEETRRPTVKRQNDHRVKYEYALSCRWQPMAVDKLLLGVCSLELYRALIFLREKSLTLSVGDKRVALKRKSAPQHPPGLRSHAQSSLTICSRHPLFLPRKKKNVRAHKFGFGIAGFQKRHTPSKWLHSPASRRNAVRQPAPGKLLSNRHFRPIGIRSRIVANRAQRAFADPRAANQRTAVGFFILASNRCESGSIPGRFIPGFRKRESCRTMSLVGRFSRGSPVSSALSFRRCYTLTSLYPHRLSRPRCDMKINVLKWRSCKSIRRYWGRQNFRPDIWWSCSTVASTLKHRVSDIYCCREKLCPTCACIHLSEEATSIVLCSVLTMWHWLTSVRLTTTTVGCWLESWRDTGARAAGLTSRHLFMPYPSLPLRLTRTPDDAGQLRVLHELAVVYWLGYFPPAQANRVRFPVGSPPRLLYVGIVPDYAAGRRALPLAPPLPRSPSSALKISLLRSDQISSRAHL</sequence>